<comment type="caution">
    <text evidence="1">The sequence shown here is derived from an EMBL/GenBank/DDBJ whole genome shotgun (WGS) entry which is preliminary data.</text>
</comment>
<proteinExistence type="predicted"/>
<evidence type="ECO:0000313" key="1">
    <source>
        <dbReference type="EMBL" id="KAI3775358.1"/>
    </source>
</evidence>
<evidence type="ECO:0000313" key="2">
    <source>
        <dbReference type="Proteomes" id="UP001056120"/>
    </source>
</evidence>
<name>A0ACB9FVV3_9ASTR</name>
<protein>
    <submittedName>
        <fullName evidence="1">Uncharacterized protein</fullName>
    </submittedName>
</protein>
<sequence>MQEWRCAVCDISASCERGPVDHLAGKKHLAKVESLKGNNGRGDIGLGIIKNYVKKQTSRVKSMKGNNIEEIEMISEGGRMRKKFKFWCKMCQTGAHDEKVMIDHRKGKKHIKNRHKKAHAWRFSNRK</sequence>
<dbReference type="EMBL" id="CM042033">
    <property type="protein sequence ID" value="KAI3775358.1"/>
    <property type="molecule type" value="Genomic_DNA"/>
</dbReference>
<dbReference type="Proteomes" id="UP001056120">
    <property type="component" value="Linkage Group LG16"/>
</dbReference>
<reference evidence="2" key="1">
    <citation type="journal article" date="2022" name="Mol. Ecol. Resour.">
        <title>The genomes of chicory, endive, great burdock and yacon provide insights into Asteraceae palaeo-polyploidization history and plant inulin production.</title>
        <authorList>
            <person name="Fan W."/>
            <person name="Wang S."/>
            <person name="Wang H."/>
            <person name="Wang A."/>
            <person name="Jiang F."/>
            <person name="Liu H."/>
            <person name="Zhao H."/>
            <person name="Xu D."/>
            <person name="Zhang Y."/>
        </authorList>
    </citation>
    <scope>NUCLEOTIDE SEQUENCE [LARGE SCALE GENOMIC DNA]</scope>
    <source>
        <strain evidence="2">cv. Yunnan</strain>
    </source>
</reference>
<accession>A0ACB9FVV3</accession>
<reference evidence="1 2" key="2">
    <citation type="journal article" date="2022" name="Mol. Ecol. Resour.">
        <title>The genomes of chicory, endive, great burdock and yacon provide insights into Asteraceae paleo-polyploidization history and plant inulin production.</title>
        <authorList>
            <person name="Fan W."/>
            <person name="Wang S."/>
            <person name="Wang H."/>
            <person name="Wang A."/>
            <person name="Jiang F."/>
            <person name="Liu H."/>
            <person name="Zhao H."/>
            <person name="Xu D."/>
            <person name="Zhang Y."/>
        </authorList>
    </citation>
    <scope>NUCLEOTIDE SEQUENCE [LARGE SCALE GENOMIC DNA]</scope>
    <source>
        <strain evidence="2">cv. Yunnan</strain>
        <tissue evidence="1">Leaves</tissue>
    </source>
</reference>
<organism evidence="1 2">
    <name type="scientific">Smallanthus sonchifolius</name>
    <dbReference type="NCBI Taxonomy" id="185202"/>
    <lineage>
        <taxon>Eukaryota</taxon>
        <taxon>Viridiplantae</taxon>
        <taxon>Streptophyta</taxon>
        <taxon>Embryophyta</taxon>
        <taxon>Tracheophyta</taxon>
        <taxon>Spermatophyta</taxon>
        <taxon>Magnoliopsida</taxon>
        <taxon>eudicotyledons</taxon>
        <taxon>Gunneridae</taxon>
        <taxon>Pentapetalae</taxon>
        <taxon>asterids</taxon>
        <taxon>campanulids</taxon>
        <taxon>Asterales</taxon>
        <taxon>Asteraceae</taxon>
        <taxon>Asteroideae</taxon>
        <taxon>Heliantheae alliance</taxon>
        <taxon>Millerieae</taxon>
        <taxon>Smallanthus</taxon>
    </lineage>
</organism>
<keyword evidence="2" id="KW-1185">Reference proteome</keyword>
<gene>
    <name evidence="1" type="ORF">L1987_49931</name>
</gene>